<organism evidence="1">
    <name type="scientific">bioreactor metagenome</name>
    <dbReference type="NCBI Taxonomy" id="1076179"/>
    <lineage>
        <taxon>unclassified sequences</taxon>
        <taxon>metagenomes</taxon>
        <taxon>ecological metagenomes</taxon>
    </lineage>
</organism>
<comment type="caution">
    <text evidence="1">The sequence shown here is derived from an EMBL/GenBank/DDBJ whole genome shotgun (WGS) entry which is preliminary data.</text>
</comment>
<protein>
    <submittedName>
        <fullName evidence="1">Uncharacterized protein</fullName>
    </submittedName>
</protein>
<reference evidence="1" key="1">
    <citation type="submission" date="2019-08" db="EMBL/GenBank/DDBJ databases">
        <authorList>
            <person name="Kucharzyk K."/>
            <person name="Murdoch R.W."/>
            <person name="Higgins S."/>
            <person name="Loffler F."/>
        </authorList>
    </citation>
    <scope>NUCLEOTIDE SEQUENCE</scope>
</reference>
<accession>A0A645EXF2</accession>
<gene>
    <name evidence="1" type="ORF">SDC9_153843</name>
</gene>
<proteinExistence type="predicted"/>
<name>A0A645EXF2_9ZZZZ</name>
<sequence length="40" mass="4477">MPLFVRQQSTDNCLQSAVCSLLSIVYLQTTVDSRLQTVDC</sequence>
<dbReference type="AlphaFoldDB" id="A0A645EXF2"/>
<dbReference type="EMBL" id="VSSQ01052514">
    <property type="protein sequence ID" value="MPN06587.1"/>
    <property type="molecule type" value="Genomic_DNA"/>
</dbReference>
<evidence type="ECO:0000313" key="1">
    <source>
        <dbReference type="EMBL" id="MPN06587.1"/>
    </source>
</evidence>